<dbReference type="Proteomes" id="UP000215086">
    <property type="component" value="Chromosome"/>
</dbReference>
<dbReference type="GO" id="GO:0009236">
    <property type="term" value="P:cobalamin biosynthetic process"/>
    <property type="evidence" value="ECO:0007669"/>
    <property type="project" value="UniProtKB-KW"/>
</dbReference>
<keyword evidence="7" id="KW-1185">Reference proteome</keyword>
<organism evidence="6 7">
    <name type="scientific">Thermogutta terrifontis</name>
    <dbReference type="NCBI Taxonomy" id="1331910"/>
    <lineage>
        <taxon>Bacteria</taxon>
        <taxon>Pseudomonadati</taxon>
        <taxon>Planctomycetota</taxon>
        <taxon>Planctomycetia</taxon>
        <taxon>Pirellulales</taxon>
        <taxon>Thermoguttaceae</taxon>
        <taxon>Thermogutta</taxon>
    </lineage>
</organism>
<keyword evidence="3" id="KW-0315">Glutamine amidotransferase</keyword>
<dbReference type="KEGG" id="ttf:THTE_2860"/>
<evidence type="ECO:0000256" key="3">
    <source>
        <dbReference type="ARBA" id="ARBA00022962"/>
    </source>
</evidence>
<protein>
    <submittedName>
        <fullName evidence="6">Cobyrinic acid A,C-diamide synthase</fullName>
    </submittedName>
</protein>
<keyword evidence="2" id="KW-0169">Cobalamin biosynthesis</keyword>
<dbReference type="AlphaFoldDB" id="A0A286RHP7"/>
<feature type="domain" description="CobB/CobQ-like glutamine amidotransferase" evidence="5">
    <location>
        <begin position="275"/>
        <end position="390"/>
    </location>
</feature>
<dbReference type="Pfam" id="PF07685">
    <property type="entry name" value="GATase_3"/>
    <property type="match status" value="1"/>
</dbReference>
<dbReference type="InterPro" id="IPR011698">
    <property type="entry name" value="GATase_3"/>
</dbReference>
<dbReference type="OrthoDB" id="9764035at2"/>
<evidence type="ECO:0000256" key="4">
    <source>
        <dbReference type="SAM" id="MobiDB-lite"/>
    </source>
</evidence>
<dbReference type="PROSITE" id="PS51274">
    <property type="entry name" value="GATASE_COBBQ"/>
    <property type="match status" value="1"/>
</dbReference>
<evidence type="ECO:0000259" key="5">
    <source>
        <dbReference type="Pfam" id="PF07685"/>
    </source>
</evidence>
<reference evidence="6 7" key="1">
    <citation type="journal article" name="Front. Microbiol.">
        <title>Sugar Metabolism of the First Thermophilic Planctomycete Thermogutta terrifontis: Comparative Genomic and Transcriptomic Approaches.</title>
        <authorList>
            <person name="Elcheninov A.G."/>
            <person name="Menzel P."/>
            <person name="Gudbergsdottir S.R."/>
            <person name="Slesarev A.I."/>
            <person name="Kadnikov V.V."/>
            <person name="Krogh A."/>
            <person name="Bonch-Osmolovskaya E.A."/>
            <person name="Peng X."/>
            <person name="Kublanov I.V."/>
        </authorList>
    </citation>
    <scope>NUCLEOTIDE SEQUENCE [LARGE SCALE GENOMIC DNA]</scope>
    <source>
        <strain evidence="6 7">R1</strain>
    </source>
</reference>
<evidence type="ECO:0000313" key="6">
    <source>
        <dbReference type="EMBL" id="ASV75462.1"/>
    </source>
</evidence>
<dbReference type="PANTHER" id="PTHR43873">
    <property type="entry name" value="COBYRINATE A,C-DIAMIDE SYNTHASE"/>
    <property type="match status" value="1"/>
</dbReference>
<dbReference type="InterPro" id="IPR004484">
    <property type="entry name" value="CbiA/CobB_synth"/>
</dbReference>
<comment type="pathway">
    <text evidence="1">Cofactor biosynthesis; adenosylcobalamin biosynthesis.</text>
</comment>
<dbReference type="InterPro" id="IPR029062">
    <property type="entry name" value="Class_I_gatase-like"/>
</dbReference>
<dbReference type="EMBL" id="CP018477">
    <property type="protein sequence ID" value="ASV75462.1"/>
    <property type="molecule type" value="Genomic_DNA"/>
</dbReference>
<evidence type="ECO:0000256" key="2">
    <source>
        <dbReference type="ARBA" id="ARBA00022573"/>
    </source>
</evidence>
<name>A0A286RHP7_9BACT</name>
<dbReference type="PANTHER" id="PTHR43873:SF1">
    <property type="entry name" value="COBYRINATE A,C-DIAMIDE SYNTHASE"/>
    <property type="match status" value="1"/>
</dbReference>
<accession>A0A286RHP7</accession>
<feature type="compositionally biased region" description="Basic and acidic residues" evidence="4">
    <location>
        <begin position="113"/>
        <end position="123"/>
    </location>
</feature>
<proteinExistence type="predicted"/>
<dbReference type="SUPFAM" id="SSF52317">
    <property type="entry name" value="Class I glutamine amidotransferase-like"/>
    <property type="match status" value="1"/>
</dbReference>
<dbReference type="RefSeq" id="WP_095415517.1">
    <property type="nucleotide sequence ID" value="NZ_CP018477.1"/>
</dbReference>
<dbReference type="GO" id="GO:0042242">
    <property type="term" value="F:cobyrinic acid a,c-diamide synthase activity"/>
    <property type="evidence" value="ECO:0007669"/>
    <property type="project" value="InterPro"/>
</dbReference>
<feature type="region of interest" description="Disordered" evidence="4">
    <location>
        <begin position="96"/>
        <end position="124"/>
    </location>
</feature>
<sequence length="488" mass="53275">MASVPRLALGTLDGATDPWPLLRVLLRGFAARKVHVQTFLSRAAFGGFQELRAWSGATPRHLDSWLMTPTQCRSFFLEGTERADLAIVLGQYSPANSASSGCLSLPPAQPEDSGEKRQADLAGKRSVSKAPSCCLRALPRCSRGAGGNLDALCDWLGLSKLAIFSTRQLTQVVANRCSLPSGLDGLFLTDADPGIPPSQYVVDVGILLGVPLVGIVYHGHPNRLSAVLDRSQCWVDGGLTLWWDFGLFQRIVRTSAERPFPQDPTTIWDFRGRLQVAIARDAVFGCYFQESLELLERAGAKIVEFSPLRDERIPPETDVVYLGCGEPREHAARLAENHCLKVSLRDYVRRGGRVYAEGAGAAYLCEWMEVSTGCFISGAGVLPAAGRRLPRFGEPLPVTVTLRSSTWLAEAGTAIRGYRNSQWWFEPESVSTGLVKEPGFEYDIIGNAQVVASIVHVDFAAQPALLARFFQRTPVVSPARSTSTLFVR</sequence>
<evidence type="ECO:0000313" key="7">
    <source>
        <dbReference type="Proteomes" id="UP000215086"/>
    </source>
</evidence>
<evidence type="ECO:0000256" key="1">
    <source>
        <dbReference type="ARBA" id="ARBA00004953"/>
    </source>
</evidence>
<gene>
    <name evidence="6" type="ORF">THTE_2860</name>
</gene>